<reference evidence="2 3" key="1">
    <citation type="submission" date="2022-12" db="EMBL/GenBank/DDBJ databases">
        <title>Sphingomonas abieness sp. nov., an endophytic bacterium isolated from Abies koreana.</title>
        <authorList>
            <person name="Jiang L."/>
            <person name="Lee J."/>
        </authorList>
    </citation>
    <scope>NUCLEOTIDE SEQUENCE [LARGE SCALE GENOMIC DNA]</scope>
    <source>
        <strain evidence="3">PAMB 00755</strain>
    </source>
</reference>
<dbReference type="Proteomes" id="UP001210865">
    <property type="component" value="Chromosome"/>
</dbReference>
<evidence type="ECO:0000313" key="3">
    <source>
        <dbReference type="Proteomes" id="UP001210865"/>
    </source>
</evidence>
<dbReference type="EMBL" id="CP115174">
    <property type="protein sequence ID" value="WBO22303.1"/>
    <property type="molecule type" value="Genomic_DNA"/>
</dbReference>
<dbReference type="PROSITE" id="PS51192">
    <property type="entry name" value="HELICASE_ATP_BIND_1"/>
    <property type="match status" value="1"/>
</dbReference>
<evidence type="ECO:0000313" key="2">
    <source>
        <dbReference type="EMBL" id="WBO22303.1"/>
    </source>
</evidence>
<dbReference type="SUPFAM" id="SSF52540">
    <property type="entry name" value="P-loop containing nucleoside triphosphate hydrolases"/>
    <property type="match status" value="1"/>
</dbReference>
<dbReference type="SMART" id="SM00490">
    <property type="entry name" value="HELICc"/>
    <property type="match status" value="1"/>
</dbReference>
<dbReference type="InterPro" id="IPR050742">
    <property type="entry name" value="Helicase_Restrict-Modif_Enz"/>
</dbReference>
<dbReference type="InterPro" id="IPR027417">
    <property type="entry name" value="P-loop_NTPase"/>
</dbReference>
<name>A0ABY7NNT7_9SPHN</name>
<dbReference type="InterPro" id="IPR014001">
    <property type="entry name" value="Helicase_ATP-bd"/>
</dbReference>
<dbReference type="Pfam" id="PF00271">
    <property type="entry name" value="Helicase_C"/>
    <property type="match status" value="1"/>
</dbReference>
<accession>A0ABY7NNT7</accession>
<dbReference type="PANTHER" id="PTHR47396">
    <property type="entry name" value="TYPE I RESTRICTION ENZYME ECOKI R PROTEIN"/>
    <property type="match status" value="1"/>
</dbReference>
<evidence type="ECO:0000259" key="1">
    <source>
        <dbReference type="PROSITE" id="PS51192"/>
    </source>
</evidence>
<sequence length="434" mass="48244">MLFVVDAISLIDQTVEAFYAQGVSDIGVIQADHPMTDWSKPVQIASVQTLRSRDKLPPAELVIVDEAHCQDEWLISVMAEHDWEDVPFIGLSATPWSKGLGNVYDELITPITMQELIDLGLLSTFRVFAASHPDLTGVKSVAGEFHQGQLSDTMSDGQLVADVVETYLRLGDARPAFAFCVDRAHAKKLQQRFEVAGVGCGYIDAYTPVRERKAIKASLDTGAISVVCNVGCLTKGVDWAIGCVILARPTRSEMLYVQMVGRGLRVNDGIPDCIILDHADNTLRMGFVTDIRKDAMCTAKKGERSKSERATPLPKECSKCQYLKPAKVALCPACGFKPERQSDVQEQDGELVEVKRGKAKPKASMHDKQAWLSGLNWIARERGYQSGWVSNAFRKKFETWPPNQLDRSMVREPLPEVRNYVRAQMIRYAKGQRA</sequence>
<keyword evidence="3" id="KW-1185">Reference proteome</keyword>
<dbReference type="InterPro" id="IPR001650">
    <property type="entry name" value="Helicase_C-like"/>
</dbReference>
<proteinExistence type="predicted"/>
<organism evidence="2 3">
    <name type="scientific">Sphingomonas abietis</name>
    <dbReference type="NCBI Taxonomy" id="3012344"/>
    <lineage>
        <taxon>Bacteria</taxon>
        <taxon>Pseudomonadati</taxon>
        <taxon>Pseudomonadota</taxon>
        <taxon>Alphaproteobacteria</taxon>
        <taxon>Sphingomonadales</taxon>
        <taxon>Sphingomonadaceae</taxon>
        <taxon>Sphingomonas</taxon>
    </lineage>
</organism>
<dbReference type="PANTHER" id="PTHR47396:SF1">
    <property type="entry name" value="ATP-DEPENDENT HELICASE IRC3-RELATED"/>
    <property type="match status" value="1"/>
</dbReference>
<dbReference type="Gene3D" id="3.40.50.300">
    <property type="entry name" value="P-loop containing nucleotide triphosphate hydrolases"/>
    <property type="match status" value="2"/>
</dbReference>
<protein>
    <recommendedName>
        <fullName evidence="1">Helicase ATP-binding domain-containing protein</fullName>
    </recommendedName>
</protein>
<dbReference type="RefSeq" id="WP_270076951.1">
    <property type="nucleotide sequence ID" value="NZ_CP115174.1"/>
</dbReference>
<feature type="domain" description="Helicase ATP-binding" evidence="1">
    <location>
        <begin position="1"/>
        <end position="113"/>
    </location>
</feature>
<gene>
    <name evidence="2" type="ORF">PBT88_19505</name>
</gene>